<gene>
    <name evidence="5" type="ORF">INF28_01230</name>
</gene>
<dbReference type="Gene3D" id="1.10.10.60">
    <property type="entry name" value="Homeodomain-like"/>
    <property type="match status" value="2"/>
</dbReference>
<dbReference type="Proteomes" id="UP000806542">
    <property type="component" value="Unassembled WGS sequence"/>
</dbReference>
<keyword evidence="2" id="KW-0238">DNA-binding</keyword>
<dbReference type="SUPFAM" id="SSF46689">
    <property type="entry name" value="Homeodomain-like"/>
    <property type="match status" value="2"/>
</dbReference>
<reference evidence="5" key="1">
    <citation type="submission" date="2020-10" db="EMBL/GenBank/DDBJ databases">
        <title>ChiBAC.</title>
        <authorList>
            <person name="Zenner C."/>
            <person name="Hitch T.C.A."/>
            <person name="Clavel T."/>
        </authorList>
    </citation>
    <scope>NUCLEOTIDE SEQUENCE</scope>
    <source>
        <strain evidence="5">DSM 107454</strain>
    </source>
</reference>
<dbReference type="RefSeq" id="WP_226391637.1">
    <property type="nucleotide sequence ID" value="NZ_JADCKB010000001.1"/>
</dbReference>
<dbReference type="SUPFAM" id="SSF51215">
    <property type="entry name" value="Regulatory protein AraC"/>
    <property type="match status" value="1"/>
</dbReference>
<dbReference type="GO" id="GO:0043565">
    <property type="term" value="F:sequence-specific DNA binding"/>
    <property type="evidence" value="ECO:0007669"/>
    <property type="project" value="InterPro"/>
</dbReference>
<dbReference type="GO" id="GO:0003700">
    <property type="term" value="F:DNA-binding transcription factor activity"/>
    <property type="evidence" value="ECO:0007669"/>
    <property type="project" value="InterPro"/>
</dbReference>
<evidence type="ECO:0000259" key="4">
    <source>
        <dbReference type="PROSITE" id="PS01124"/>
    </source>
</evidence>
<evidence type="ECO:0000313" key="6">
    <source>
        <dbReference type="Proteomes" id="UP000806542"/>
    </source>
</evidence>
<dbReference type="PROSITE" id="PS01124">
    <property type="entry name" value="HTH_ARAC_FAMILY_2"/>
    <property type="match status" value="1"/>
</dbReference>
<keyword evidence="1" id="KW-0805">Transcription regulation</keyword>
<keyword evidence="6" id="KW-1185">Reference proteome</keyword>
<feature type="domain" description="HTH araC/xylS-type" evidence="4">
    <location>
        <begin position="131"/>
        <end position="229"/>
    </location>
</feature>
<keyword evidence="3" id="KW-0804">Transcription</keyword>
<dbReference type="PANTHER" id="PTHR43280:SF28">
    <property type="entry name" value="HTH-TYPE TRANSCRIPTIONAL ACTIVATOR RHAS"/>
    <property type="match status" value="1"/>
</dbReference>
<dbReference type="InterPro" id="IPR037923">
    <property type="entry name" value="HTH-like"/>
</dbReference>
<evidence type="ECO:0000256" key="2">
    <source>
        <dbReference type="ARBA" id="ARBA00023125"/>
    </source>
</evidence>
<organism evidence="5 6">
    <name type="scientific">Ructibacterium gallinarum</name>
    <dbReference type="NCBI Taxonomy" id="2779355"/>
    <lineage>
        <taxon>Bacteria</taxon>
        <taxon>Bacillati</taxon>
        <taxon>Bacillota</taxon>
        <taxon>Clostridia</taxon>
        <taxon>Eubacteriales</taxon>
        <taxon>Oscillospiraceae</taxon>
        <taxon>Ructibacterium</taxon>
    </lineage>
</organism>
<dbReference type="AlphaFoldDB" id="A0A9D5LWN1"/>
<protein>
    <submittedName>
        <fullName evidence="5">Helix-turn-helix transcriptional regulator</fullName>
    </submittedName>
</protein>
<dbReference type="SMART" id="SM00342">
    <property type="entry name" value="HTH_ARAC"/>
    <property type="match status" value="1"/>
</dbReference>
<name>A0A9D5LWN1_9FIRM</name>
<dbReference type="PANTHER" id="PTHR43280">
    <property type="entry name" value="ARAC-FAMILY TRANSCRIPTIONAL REGULATOR"/>
    <property type="match status" value="1"/>
</dbReference>
<evidence type="ECO:0000313" key="5">
    <source>
        <dbReference type="EMBL" id="MBE5039091.1"/>
    </source>
</evidence>
<evidence type="ECO:0000256" key="1">
    <source>
        <dbReference type="ARBA" id="ARBA00023015"/>
    </source>
</evidence>
<dbReference type="InterPro" id="IPR009057">
    <property type="entry name" value="Homeodomain-like_sf"/>
</dbReference>
<sequence length="237" mass="26920">MYEIELVLENGGYSYIGDEKYQIKKGCIICAKPGQIRHTELPHKCYYIHVIIEDTELAAMLNNIPDFYAPSDTSELETAFRALLAANVLPNLDQGIHTTAKFLEILSLLFHDNRITTAPTAHRHGHTRVIQQAVAYIDANYTYDLTLADIAAHVHLSRVYFHNLFLASTGQTPHDYLLSKRISAVKFLLTTTDKPFSEIALDCGFSSQAYMAYVFKRKTACTPMQYKKQLSLLWEKP</sequence>
<proteinExistence type="predicted"/>
<dbReference type="EMBL" id="JADCKB010000001">
    <property type="protein sequence ID" value="MBE5039091.1"/>
    <property type="molecule type" value="Genomic_DNA"/>
</dbReference>
<accession>A0A9D5LWN1</accession>
<dbReference type="InterPro" id="IPR018060">
    <property type="entry name" value="HTH_AraC"/>
</dbReference>
<evidence type="ECO:0000256" key="3">
    <source>
        <dbReference type="ARBA" id="ARBA00023163"/>
    </source>
</evidence>
<comment type="caution">
    <text evidence="5">The sequence shown here is derived from an EMBL/GenBank/DDBJ whole genome shotgun (WGS) entry which is preliminary data.</text>
</comment>
<dbReference type="Pfam" id="PF12833">
    <property type="entry name" value="HTH_18"/>
    <property type="match status" value="1"/>
</dbReference>